<keyword evidence="13" id="KW-1185">Reference proteome</keyword>
<comment type="function">
    <text evidence="11">Catalyzes the phosphorylation of the hydroxyl group of 4-methyl-5-beta-hydroxyethylthiazole (THZ).</text>
</comment>
<evidence type="ECO:0000256" key="6">
    <source>
        <dbReference type="ARBA" id="ARBA00022741"/>
    </source>
</evidence>
<dbReference type="HAMAP" id="MF_00228">
    <property type="entry name" value="Thz_kinase"/>
    <property type="match status" value="1"/>
</dbReference>
<dbReference type="Gene3D" id="3.40.1190.20">
    <property type="match status" value="1"/>
</dbReference>
<comment type="similarity">
    <text evidence="11">Belongs to the Thz kinase family.</text>
</comment>
<evidence type="ECO:0000256" key="10">
    <source>
        <dbReference type="ARBA" id="ARBA00022977"/>
    </source>
</evidence>
<dbReference type="NCBIfam" id="NF006830">
    <property type="entry name" value="PRK09355.1"/>
    <property type="match status" value="1"/>
</dbReference>
<dbReference type="GO" id="GO:0004417">
    <property type="term" value="F:hydroxyethylthiazole kinase activity"/>
    <property type="evidence" value="ECO:0007669"/>
    <property type="project" value="UniProtKB-EC"/>
</dbReference>
<comment type="catalytic activity">
    <reaction evidence="1 11">
        <text>5-(2-hydroxyethyl)-4-methylthiazole + ATP = 4-methyl-5-(2-phosphooxyethyl)-thiazole + ADP + H(+)</text>
        <dbReference type="Rhea" id="RHEA:24212"/>
        <dbReference type="ChEBI" id="CHEBI:15378"/>
        <dbReference type="ChEBI" id="CHEBI:17957"/>
        <dbReference type="ChEBI" id="CHEBI:30616"/>
        <dbReference type="ChEBI" id="CHEBI:58296"/>
        <dbReference type="ChEBI" id="CHEBI:456216"/>
        <dbReference type="EC" id="2.7.1.50"/>
    </reaction>
</comment>
<dbReference type="EMBL" id="JACSQY010000002">
    <property type="protein sequence ID" value="MBD7907578.1"/>
    <property type="molecule type" value="Genomic_DNA"/>
</dbReference>
<comment type="caution">
    <text evidence="12">The sequence shown here is derived from an EMBL/GenBank/DDBJ whole genome shotgun (WGS) entry which is preliminary data.</text>
</comment>
<comment type="cofactor">
    <cofactor evidence="2 11">
        <name>Mg(2+)</name>
        <dbReference type="ChEBI" id="CHEBI:18420"/>
    </cofactor>
</comment>
<feature type="binding site" evidence="11">
    <location>
        <position position="43"/>
    </location>
    <ligand>
        <name>substrate</name>
    </ligand>
</feature>
<dbReference type="InterPro" id="IPR000417">
    <property type="entry name" value="Hyethyz_kinase"/>
</dbReference>
<dbReference type="Proteomes" id="UP000659496">
    <property type="component" value="Unassembled WGS sequence"/>
</dbReference>
<dbReference type="NCBIfam" id="TIGR00694">
    <property type="entry name" value="thiM"/>
    <property type="match status" value="1"/>
</dbReference>
<keyword evidence="10 11" id="KW-0784">Thiamine biosynthesis</keyword>
<feature type="binding site" evidence="11">
    <location>
        <position position="192"/>
    </location>
    <ligand>
        <name>substrate</name>
    </ligand>
</feature>
<evidence type="ECO:0000256" key="3">
    <source>
        <dbReference type="ARBA" id="ARBA00004868"/>
    </source>
</evidence>
<evidence type="ECO:0000256" key="4">
    <source>
        <dbReference type="ARBA" id="ARBA00022679"/>
    </source>
</evidence>
<organism evidence="12 13">
    <name type="scientific">Sporosarcina gallistercoris</name>
    <dbReference type="NCBI Taxonomy" id="2762245"/>
    <lineage>
        <taxon>Bacteria</taxon>
        <taxon>Bacillati</taxon>
        <taxon>Bacillota</taxon>
        <taxon>Bacilli</taxon>
        <taxon>Bacillales</taxon>
        <taxon>Caryophanaceae</taxon>
        <taxon>Sporosarcina</taxon>
    </lineage>
</organism>
<sequence>MTRQHTILTELRQTNPLVHCITNIVVANFQANGLLALGASPIMADSLEEAADVAAISSCTLLNIGTLDPSTVDSMIAAGKSAVQHGHPLVLDPVGAGATRYRQRTVNHLLNALDFTLIRGNAGEIAAIAGVEWNARGVDAGSGDSDITDAAKRVARLNTCLVAVTGETDLVTDGERVIRISGGHEFMSLVTGSGCLLSAVMGAFLATSNGDTLQTAAESLAFYKKSGEIAAEQSFGPGDFAMNFLNTLHSIESQDITDDHFQYEQGAIS</sequence>
<keyword evidence="9 11" id="KW-0460">Magnesium</keyword>
<evidence type="ECO:0000313" key="13">
    <source>
        <dbReference type="Proteomes" id="UP000659496"/>
    </source>
</evidence>
<dbReference type="InterPro" id="IPR029056">
    <property type="entry name" value="Ribokinase-like"/>
</dbReference>
<dbReference type="Pfam" id="PF02110">
    <property type="entry name" value="HK"/>
    <property type="match status" value="1"/>
</dbReference>
<keyword evidence="5 11" id="KW-0479">Metal-binding</keyword>
<dbReference type="EC" id="2.7.1.50" evidence="11"/>
<dbReference type="SUPFAM" id="SSF53613">
    <property type="entry name" value="Ribokinase-like"/>
    <property type="match status" value="1"/>
</dbReference>
<dbReference type="RefSeq" id="WP_191688717.1">
    <property type="nucleotide sequence ID" value="NZ_JACSQY010000002.1"/>
</dbReference>
<feature type="binding site" evidence="11">
    <location>
        <position position="165"/>
    </location>
    <ligand>
        <name>ATP</name>
        <dbReference type="ChEBI" id="CHEBI:30616"/>
    </ligand>
</feature>
<proteinExistence type="inferred from homology"/>
<evidence type="ECO:0000256" key="2">
    <source>
        <dbReference type="ARBA" id="ARBA00001946"/>
    </source>
</evidence>
<dbReference type="PRINTS" id="PR01099">
    <property type="entry name" value="HYETHTZKNASE"/>
</dbReference>
<evidence type="ECO:0000256" key="5">
    <source>
        <dbReference type="ARBA" id="ARBA00022723"/>
    </source>
</evidence>
<keyword evidence="6 11" id="KW-0547">Nucleotide-binding</keyword>
<comment type="pathway">
    <text evidence="3 11">Cofactor biosynthesis; thiamine diphosphate biosynthesis; 4-methyl-5-(2-phosphoethyl)-thiazole from 5-(2-hydroxyethyl)-4-methylthiazole: step 1/1.</text>
</comment>
<gene>
    <name evidence="11 12" type="primary">thiM</name>
    <name evidence="12" type="ORF">H9659_04425</name>
</gene>
<name>A0ABR8PHF5_9BACL</name>
<evidence type="ECO:0000256" key="7">
    <source>
        <dbReference type="ARBA" id="ARBA00022777"/>
    </source>
</evidence>
<feature type="binding site" evidence="11">
    <location>
        <position position="119"/>
    </location>
    <ligand>
        <name>ATP</name>
        <dbReference type="ChEBI" id="CHEBI:30616"/>
    </ligand>
</feature>
<evidence type="ECO:0000256" key="9">
    <source>
        <dbReference type="ARBA" id="ARBA00022842"/>
    </source>
</evidence>
<reference evidence="12 13" key="1">
    <citation type="submission" date="2020-08" db="EMBL/GenBank/DDBJ databases">
        <title>A Genomic Blueprint of the Chicken Gut Microbiome.</title>
        <authorList>
            <person name="Gilroy R."/>
            <person name="Ravi A."/>
            <person name="Getino M."/>
            <person name="Pursley I."/>
            <person name="Horton D.L."/>
            <person name="Alikhan N.-F."/>
            <person name="Baker D."/>
            <person name="Gharbi K."/>
            <person name="Hall N."/>
            <person name="Watson M."/>
            <person name="Adriaenssens E.M."/>
            <person name="Foster-Nyarko E."/>
            <person name="Jarju S."/>
            <person name="Secka A."/>
            <person name="Antonio M."/>
            <person name="Oren A."/>
            <person name="Chaudhuri R."/>
            <person name="La Ragione R.M."/>
            <person name="Hildebrand F."/>
            <person name="Pallen M.J."/>
        </authorList>
    </citation>
    <scope>NUCLEOTIDE SEQUENCE [LARGE SCALE GENOMIC DNA]</scope>
    <source>
        <strain evidence="12 13">Sa3CUA8</strain>
    </source>
</reference>
<evidence type="ECO:0000313" key="12">
    <source>
        <dbReference type="EMBL" id="MBD7907578.1"/>
    </source>
</evidence>
<keyword evidence="7 11" id="KW-0418">Kinase</keyword>
<dbReference type="CDD" id="cd01170">
    <property type="entry name" value="THZ_kinase"/>
    <property type="match status" value="1"/>
</dbReference>
<evidence type="ECO:0000256" key="11">
    <source>
        <dbReference type="HAMAP-Rule" id="MF_00228"/>
    </source>
</evidence>
<evidence type="ECO:0000256" key="1">
    <source>
        <dbReference type="ARBA" id="ARBA00001771"/>
    </source>
</evidence>
<evidence type="ECO:0000256" key="8">
    <source>
        <dbReference type="ARBA" id="ARBA00022840"/>
    </source>
</evidence>
<keyword evidence="4 11" id="KW-0808">Transferase</keyword>
<dbReference type="PIRSF" id="PIRSF000513">
    <property type="entry name" value="Thz_kinase"/>
    <property type="match status" value="1"/>
</dbReference>
<keyword evidence="8 11" id="KW-0067">ATP-binding</keyword>
<protein>
    <recommendedName>
        <fullName evidence="11">Hydroxyethylthiazole kinase</fullName>
        <ecNumber evidence="11">2.7.1.50</ecNumber>
    </recommendedName>
    <alternativeName>
        <fullName evidence="11">4-methyl-5-beta-hydroxyethylthiazole kinase</fullName>
        <shortName evidence="11">TH kinase</shortName>
        <shortName evidence="11">Thz kinase</shortName>
    </alternativeName>
</protein>
<accession>A0ABR8PHF5</accession>